<evidence type="ECO:0000256" key="2">
    <source>
        <dbReference type="HAMAP-Rule" id="MF_00003"/>
    </source>
</evidence>
<dbReference type="PANTHER" id="PTHR33515:SF1">
    <property type="entry name" value="RIBOSOME-BINDING FACTOR A, CHLOROPLASTIC-RELATED"/>
    <property type="match status" value="1"/>
</dbReference>
<dbReference type="GO" id="GO:0030490">
    <property type="term" value="P:maturation of SSU-rRNA"/>
    <property type="evidence" value="ECO:0007669"/>
    <property type="project" value="UniProtKB-UniRule"/>
</dbReference>
<dbReference type="NCBIfam" id="TIGR00082">
    <property type="entry name" value="rbfA"/>
    <property type="match status" value="1"/>
</dbReference>
<protein>
    <recommendedName>
        <fullName evidence="2">Ribosome-binding factor A</fullName>
    </recommendedName>
</protein>
<gene>
    <name evidence="2 3" type="primary">rbfA</name>
    <name evidence="3" type="ORF">IAB02_02505</name>
</gene>
<keyword evidence="1 2" id="KW-0690">Ribosome biogenesis</keyword>
<comment type="function">
    <text evidence="2">One of several proteins that assist in the late maturation steps of the functional core of the 30S ribosomal subunit. Associates with free 30S ribosomal subunits (but not with 30S subunits that are part of 70S ribosomes or polysomes). Required for efficient processing of 16S rRNA. May interact with the 5'-terminal helix region of 16S rRNA.</text>
</comment>
<name>A0A9D1LBI2_9FIRM</name>
<dbReference type="InterPro" id="IPR020053">
    <property type="entry name" value="Ribosome-bd_factorA_CS"/>
</dbReference>
<comment type="subcellular location">
    <subcellularLocation>
        <location evidence="2">Cytoplasm</location>
    </subcellularLocation>
</comment>
<dbReference type="SUPFAM" id="SSF89919">
    <property type="entry name" value="Ribosome-binding factor A, RbfA"/>
    <property type="match status" value="1"/>
</dbReference>
<dbReference type="InterPro" id="IPR023799">
    <property type="entry name" value="RbfA_dom_sf"/>
</dbReference>
<dbReference type="GO" id="GO:0043024">
    <property type="term" value="F:ribosomal small subunit binding"/>
    <property type="evidence" value="ECO:0007669"/>
    <property type="project" value="TreeGrafter"/>
</dbReference>
<accession>A0A9D1LBI2</accession>
<comment type="subunit">
    <text evidence="2">Monomer. Binds 30S ribosomal subunits, but not 50S ribosomal subunits or 70S ribosomes.</text>
</comment>
<reference evidence="3" key="1">
    <citation type="submission" date="2020-10" db="EMBL/GenBank/DDBJ databases">
        <authorList>
            <person name="Gilroy R."/>
        </authorList>
    </citation>
    <scope>NUCLEOTIDE SEQUENCE</scope>
    <source>
        <strain evidence="3">ChiHcec3-11533</strain>
    </source>
</reference>
<proteinExistence type="inferred from homology"/>
<comment type="similarity">
    <text evidence="2">Belongs to the RbfA family.</text>
</comment>
<dbReference type="EMBL" id="DVMU01000058">
    <property type="protein sequence ID" value="HIU33415.1"/>
    <property type="molecule type" value="Genomic_DNA"/>
</dbReference>
<reference evidence="3" key="2">
    <citation type="journal article" date="2021" name="PeerJ">
        <title>Extensive microbial diversity within the chicken gut microbiome revealed by metagenomics and culture.</title>
        <authorList>
            <person name="Gilroy R."/>
            <person name="Ravi A."/>
            <person name="Getino M."/>
            <person name="Pursley I."/>
            <person name="Horton D.L."/>
            <person name="Alikhan N.F."/>
            <person name="Baker D."/>
            <person name="Gharbi K."/>
            <person name="Hall N."/>
            <person name="Watson M."/>
            <person name="Adriaenssens E.M."/>
            <person name="Foster-Nyarko E."/>
            <person name="Jarju S."/>
            <person name="Secka A."/>
            <person name="Antonio M."/>
            <person name="Oren A."/>
            <person name="Chaudhuri R.R."/>
            <person name="La Ragione R."/>
            <person name="Hildebrand F."/>
            <person name="Pallen M.J."/>
        </authorList>
    </citation>
    <scope>NUCLEOTIDE SEQUENCE</scope>
    <source>
        <strain evidence="3">ChiHcec3-11533</strain>
    </source>
</reference>
<dbReference type="GO" id="GO:0005829">
    <property type="term" value="C:cytosol"/>
    <property type="evidence" value="ECO:0007669"/>
    <property type="project" value="TreeGrafter"/>
</dbReference>
<sequence>MAGFDRIDRISEEVRRELDQILREEIKDPRVGGTWSIVRCEVTRDLRLCKVRVSILEEDKRPGMMAALKSAAGFMRRELGHRMDLRYVPEIQFELDTNIEYAAHINKILKETEGKHDA</sequence>
<dbReference type="Gene3D" id="3.30.300.20">
    <property type="match status" value="1"/>
</dbReference>
<dbReference type="InterPro" id="IPR000238">
    <property type="entry name" value="RbfA"/>
</dbReference>
<dbReference type="Proteomes" id="UP000824072">
    <property type="component" value="Unassembled WGS sequence"/>
</dbReference>
<dbReference type="Pfam" id="PF02033">
    <property type="entry name" value="RBFA"/>
    <property type="match status" value="1"/>
</dbReference>
<dbReference type="PROSITE" id="PS01319">
    <property type="entry name" value="RBFA"/>
    <property type="match status" value="1"/>
</dbReference>
<dbReference type="AlphaFoldDB" id="A0A9D1LBI2"/>
<evidence type="ECO:0000256" key="1">
    <source>
        <dbReference type="ARBA" id="ARBA00022517"/>
    </source>
</evidence>
<dbReference type="InterPro" id="IPR015946">
    <property type="entry name" value="KH_dom-like_a/b"/>
</dbReference>
<keyword evidence="2" id="KW-0963">Cytoplasm</keyword>
<evidence type="ECO:0000313" key="3">
    <source>
        <dbReference type="EMBL" id="HIU33415.1"/>
    </source>
</evidence>
<organism evidence="3 4">
    <name type="scientific">Candidatus Pullichristensenella excrementigallinarum</name>
    <dbReference type="NCBI Taxonomy" id="2840907"/>
    <lineage>
        <taxon>Bacteria</taxon>
        <taxon>Bacillati</taxon>
        <taxon>Bacillota</taxon>
        <taxon>Clostridia</taxon>
        <taxon>Candidatus Pullichristensenella</taxon>
    </lineage>
</organism>
<dbReference type="PANTHER" id="PTHR33515">
    <property type="entry name" value="RIBOSOME-BINDING FACTOR A, CHLOROPLASTIC-RELATED"/>
    <property type="match status" value="1"/>
</dbReference>
<comment type="caution">
    <text evidence="3">The sequence shown here is derived from an EMBL/GenBank/DDBJ whole genome shotgun (WGS) entry which is preliminary data.</text>
</comment>
<dbReference type="HAMAP" id="MF_00003">
    <property type="entry name" value="RbfA"/>
    <property type="match status" value="1"/>
</dbReference>
<evidence type="ECO:0000313" key="4">
    <source>
        <dbReference type="Proteomes" id="UP000824072"/>
    </source>
</evidence>